<dbReference type="VEuPathDB" id="FungiDB:GMDG_05683"/>
<evidence type="ECO:0000313" key="6">
    <source>
        <dbReference type="EMBL" id="OAF62405.1"/>
    </source>
</evidence>
<dbReference type="GO" id="GO:0031929">
    <property type="term" value="P:TOR signaling"/>
    <property type="evidence" value="ECO:0007669"/>
    <property type="project" value="InterPro"/>
</dbReference>
<dbReference type="InterPro" id="IPR019775">
    <property type="entry name" value="WD40_repeat_CS"/>
</dbReference>
<feature type="region of interest" description="Disordered" evidence="5">
    <location>
        <begin position="213"/>
        <end position="233"/>
    </location>
</feature>
<dbReference type="PROSITE" id="PS50082">
    <property type="entry name" value="WD_REPEATS_2"/>
    <property type="match status" value="1"/>
</dbReference>
<dbReference type="Pfam" id="PF00400">
    <property type="entry name" value="WD40"/>
    <property type="match status" value="1"/>
</dbReference>
<dbReference type="GO" id="GO:0031932">
    <property type="term" value="C:TORC2 complex"/>
    <property type="evidence" value="ECO:0007669"/>
    <property type="project" value="InterPro"/>
</dbReference>
<accession>A0A177AK54</accession>
<dbReference type="PROSITE" id="PS00678">
    <property type="entry name" value="WD_REPEATS_1"/>
    <property type="match status" value="1"/>
</dbReference>
<dbReference type="RefSeq" id="XP_024327677.1">
    <property type="nucleotide sequence ID" value="XM_024464513.1"/>
</dbReference>
<comment type="similarity">
    <text evidence="1">Belongs to the WD repeat LST8 family.</text>
</comment>
<reference evidence="6" key="1">
    <citation type="submission" date="2016-03" db="EMBL/GenBank/DDBJ databases">
        <title>Updated assembly of Pseudogymnoascus destructans, the fungus causing white-nose syndrome of bats.</title>
        <authorList>
            <person name="Palmer J.M."/>
            <person name="Drees K.P."/>
            <person name="Foster J.T."/>
            <person name="Lindner D.L."/>
        </authorList>
    </citation>
    <scope>NUCLEOTIDE SEQUENCE [LARGE SCALE GENOMIC DNA]</scope>
    <source>
        <strain evidence="6">20631-21</strain>
    </source>
</reference>
<evidence type="ECO:0000256" key="1">
    <source>
        <dbReference type="ARBA" id="ARBA00009890"/>
    </source>
</evidence>
<feature type="region of interest" description="Disordered" evidence="5">
    <location>
        <begin position="95"/>
        <end position="173"/>
    </location>
</feature>
<dbReference type="SUPFAM" id="SSF50978">
    <property type="entry name" value="WD40 repeat-like"/>
    <property type="match status" value="1"/>
</dbReference>
<feature type="compositionally biased region" description="Basic and acidic residues" evidence="5">
    <location>
        <begin position="448"/>
        <end position="458"/>
    </location>
</feature>
<protein>
    <submittedName>
        <fullName evidence="6">Uncharacterized protein</fullName>
    </submittedName>
</protein>
<keyword evidence="3" id="KW-0677">Repeat</keyword>
<dbReference type="OrthoDB" id="10248252at2759"/>
<dbReference type="EMBL" id="KV441387">
    <property type="protein sequence ID" value="OAF62405.1"/>
    <property type="molecule type" value="Genomic_DNA"/>
</dbReference>
<dbReference type="InterPro" id="IPR036322">
    <property type="entry name" value="WD40_repeat_dom_sf"/>
</dbReference>
<dbReference type="GO" id="GO:0032956">
    <property type="term" value="P:regulation of actin cytoskeleton organization"/>
    <property type="evidence" value="ECO:0007669"/>
    <property type="project" value="TreeGrafter"/>
</dbReference>
<dbReference type="InterPro" id="IPR015943">
    <property type="entry name" value="WD40/YVTN_repeat-like_dom_sf"/>
</dbReference>
<organism evidence="6">
    <name type="scientific">Pseudogymnoascus destructans</name>
    <dbReference type="NCBI Taxonomy" id="655981"/>
    <lineage>
        <taxon>Eukaryota</taxon>
        <taxon>Fungi</taxon>
        <taxon>Dikarya</taxon>
        <taxon>Ascomycota</taxon>
        <taxon>Pezizomycotina</taxon>
        <taxon>Leotiomycetes</taxon>
        <taxon>Thelebolales</taxon>
        <taxon>Thelebolaceae</taxon>
        <taxon>Pseudogymnoascus</taxon>
    </lineage>
</organism>
<dbReference type="PANTHER" id="PTHR19842:SF2">
    <property type="entry name" value="WD REPEAT PROTEIN (AFU_ORTHOLOGUE AFUA_5G04300)"/>
    <property type="match status" value="1"/>
</dbReference>
<feature type="compositionally biased region" description="Basic and acidic residues" evidence="5">
    <location>
        <begin position="352"/>
        <end position="363"/>
    </location>
</feature>
<sequence>MAHAHIPFVDLTLDSDDGLPAATSTQIRAPNAAGPEFTGTTTLPYHLPSPHKPQNDFVIQSHSGILLPGALPSPIDIPGALPPPKLHTPVIAGRKTHLRGLRLSPNASRSAESSAKRRKVAAGGRNGTGTSSSPTADRAETRILPPAAAQVAPYTARRRSKPPTPSTAREGQVDVYEMLQTQARPLKISYSDSEPQLPGVPSAGRAQQGFNAQFPAVSNGGLGTPNPGPAPKGAKDVLQRVIFPGIHLCLERLGAGLDEATKKNIGRQVATNLCDIHLQTHLVSNKGVLSETMRKRLVDKCALLVEIYVHKLGKGPKSRLQAPPVARRQTARLQMKQAVPPEPILISGSSSESEKDDFKDAVERLGAGETTGQKRDSSSPSTSYTVESPAKEPLDPTPQQRQKGKTYRHGKLDLASRAPALGKPANAHTLGKRGEGNRIQKQKQARALRSDTREGAAKQSLLREVETLRLAANAAPRPYISLSARKDIARGLSEQCLTPPEKHVIHGLIVHVDFTGEEVQYVRNVMGVWHRNHVESKPPGQRLGIINGSVKIYPSLLQMIVKSRQESSGSDEGARLIKQRGEDGLRNFLDDFGKDIWQGYMSNGSKFATGTTAVLRVAPKSRELGTGTGTRRNNHTSISAIMRERELSRGTFGRARISTKARILTSMDDAIVREIEFTGCSGDIATITWLSGDKFVCGAITHSDESNQQYNKPGNLALGSVQKSFLRSVSGHRIIRPIVEKGSNALESMRETQDPYLYCSVTATAFHEGSEKALTGSFDKTVKVWDINSDGSGLTLCGTWHHGGVINFVVTSPHHSKIATAADVFSDAIRVYDLNEDDVSNSPFVSYSGSRADEQSAEQLRSRQSWLYYPSTLQWGKAPSVAHLLLTGYSPRSFDVHDEVPKIVEDTGELCLWDTNNGTRVLITSARTQNVFEVVWHPTLPVFVAATSATGEHEDGVRTQLRIFCQTEIGTFSHTKRFDCRAVDINEITLMLNSPLHCYLTASCTDGNTYVWDSAQEEKPIHVLGHGKSIDDQSQDDGGTKDNDHERVDSGVKFAAWGRTPDRFYTGSSDGVVKAWNVRAPPAEVHVADVITLSGGISAGVFSSDHSRLLVGDATGKLNVLRCGDLDEDEEFPARRRQQPIIPHYEAPRSADYGGGDLVEPSPEPTAREMAQRYVDAGQVIIHPDPYVGAVQGENYVGTGLFCRQLHQGGDPHAEPLEEVVMQQNKRYKGKQLVLSTTRDAAPCLESEHQKNYALDLHLGQLSLEAAIELQASGADFSFNDNHEFAYEPDLGAVEQENEDWDDVVDMVDVSPHGEKGVFLSVDEKAGFQHLKSFIQNELKAYEALQQVEEAINDGK</sequence>
<gene>
    <name evidence="6" type="ORF">VC83_00826</name>
</gene>
<dbReference type="SMART" id="SM00320">
    <property type="entry name" value="WD40"/>
    <property type="match status" value="5"/>
</dbReference>
<feature type="region of interest" description="Disordered" evidence="5">
    <location>
        <begin position="1025"/>
        <end position="1047"/>
    </location>
</feature>
<dbReference type="GO" id="GO:0031931">
    <property type="term" value="C:TORC1 complex"/>
    <property type="evidence" value="ECO:0007669"/>
    <property type="project" value="InterPro"/>
</dbReference>
<proteinExistence type="inferred from homology"/>
<feature type="region of interest" description="Disordered" evidence="5">
    <location>
        <begin position="315"/>
        <end position="458"/>
    </location>
</feature>
<evidence type="ECO:0000256" key="3">
    <source>
        <dbReference type="ARBA" id="ARBA00022737"/>
    </source>
</evidence>
<dbReference type="eggNOG" id="ENOG502RZG9">
    <property type="taxonomic scope" value="Eukaryota"/>
</dbReference>
<name>A0A177AK54_9PEZI</name>
<dbReference type="Proteomes" id="UP000077154">
    <property type="component" value="Unassembled WGS sequence"/>
</dbReference>
<dbReference type="Gene3D" id="2.130.10.10">
    <property type="entry name" value="YVTN repeat-like/Quinoprotein amine dehydrogenase"/>
    <property type="match status" value="1"/>
</dbReference>
<dbReference type="GeneID" id="36283919"/>
<feature type="compositionally biased region" description="Low complexity" evidence="5">
    <location>
        <begin position="378"/>
        <end position="388"/>
    </location>
</feature>
<keyword evidence="2 4" id="KW-0853">WD repeat</keyword>
<evidence type="ECO:0000256" key="4">
    <source>
        <dbReference type="PROSITE-ProRule" id="PRU00221"/>
    </source>
</evidence>
<dbReference type="PANTHER" id="PTHR19842">
    <property type="entry name" value="G BETA-LIKE PROTEIN GBL"/>
    <property type="match status" value="1"/>
</dbReference>
<dbReference type="InterPro" id="IPR037588">
    <property type="entry name" value="MLST8"/>
</dbReference>
<feature type="repeat" description="WD" evidence="4">
    <location>
        <begin position="761"/>
        <end position="789"/>
    </location>
</feature>
<dbReference type="InterPro" id="IPR001680">
    <property type="entry name" value="WD40_rpt"/>
</dbReference>
<evidence type="ECO:0000256" key="5">
    <source>
        <dbReference type="SAM" id="MobiDB-lite"/>
    </source>
</evidence>
<feature type="compositionally biased region" description="Basic and acidic residues" evidence="5">
    <location>
        <begin position="1038"/>
        <end position="1047"/>
    </location>
</feature>
<evidence type="ECO:0000256" key="2">
    <source>
        <dbReference type="ARBA" id="ARBA00022574"/>
    </source>
</evidence>